<feature type="active site" description="Nucleophile" evidence="1">
    <location>
        <position position="128"/>
    </location>
</feature>
<reference evidence="3 4" key="1">
    <citation type="journal article" date="2010" name="BMC Genomics">
        <title>Genome comparison of the epiphytic bacteria Erwinia billingiae and E. tasmaniensis with the pear pathogen E. pyrifoliae.</title>
        <authorList>
            <person name="Kube M."/>
            <person name="Migdoll A.M."/>
            <person name="Gehring I."/>
            <person name="Heitmann K."/>
            <person name="Mayer Y."/>
            <person name="Kuhl H."/>
            <person name="Knaust F."/>
            <person name="Geider K."/>
            <person name="Reinhardt R."/>
        </authorList>
    </citation>
    <scope>NUCLEOTIDE SEQUENCE [LARGE SCALE GENOMIC DNA]</scope>
    <source>
        <strain evidence="3 4">Eb661</strain>
    </source>
</reference>
<dbReference type="Pfam" id="PF00561">
    <property type="entry name" value="Abhydrolase_1"/>
    <property type="match status" value="1"/>
</dbReference>
<dbReference type="KEGG" id="ebi:EbC_17300"/>
<dbReference type="GO" id="GO:0004414">
    <property type="term" value="F:homoserine O-acetyltransferase activity"/>
    <property type="evidence" value="ECO:0007669"/>
    <property type="project" value="UniProtKB-EC"/>
</dbReference>
<evidence type="ECO:0000256" key="1">
    <source>
        <dbReference type="PIRSR" id="PIRSR000443-1"/>
    </source>
</evidence>
<feature type="active site" evidence="1">
    <location>
        <position position="309"/>
    </location>
</feature>
<dbReference type="SUPFAM" id="SSF53474">
    <property type="entry name" value="alpha/beta-Hydrolases"/>
    <property type="match status" value="1"/>
</dbReference>
<dbReference type="PANTHER" id="PTHR32268">
    <property type="entry name" value="HOMOSERINE O-ACETYLTRANSFERASE"/>
    <property type="match status" value="1"/>
</dbReference>
<dbReference type="PIRSF" id="PIRSF000443">
    <property type="entry name" value="Homoser_Ac_trans"/>
    <property type="match status" value="1"/>
</dbReference>
<dbReference type="HOGENOM" id="CLU_028760_2_0_6"/>
<keyword evidence="4" id="KW-1185">Reference proteome</keyword>
<dbReference type="InterPro" id="IPR029058">
    <property type="entry name" value="AB_hydrolase_fold"/>
</dbReference>
<evidence type="ECO:0000259" key="2">
    <source>
        <dbReference type="Pfam" id="PF00561"/>
    </source>
</evidence>
<dbReference type="InterPro" id="IPR008220">
    <property type="entry name" value="HAT_MetX-like"/>
</dbReference>
<organism evidence="3 4">
    <name type="scientific">Erwinia billingiae (strain Eb661)</name>
    <dbReference type="NCBI Taxonomy" id="634500"/>
    <lineage>
        <taxon>Bacteria</taxon>
        <taxon>Pseudomonadati</taxon>
        <taxon>Pseudomonadota</taxon>
        <taxon>Gammaproteobacteria</taxon>
        <taxon>Enterobacterales</taxon>
        <taxon>Erwiniaceae</taxon>
        <taxon>Erwinia</taxon>
    </lineage>
</organism>
<evidence type="ECO:0000313" key="3">
    <source>
        <dbReference type="EMBL" id="CAX59261.1"/>
    </source>
</evidence>
<protein>
    <submittedName>
        <fullName evidence="3">Homoserine O-acetyltransferase</fullName>
        <ecNumber evidence="3">2.3.1.31</ecNumber>
    </submittedName>
</protein>
<dbReference type="InterPro" id="IPR000073">
    <property type="entry name" value="AB_hydrolase_1"/>
</dbReference>
<evidence type="ECO:0000313" key="4">
    <source>
        <dbReference type="Proteomes" id="UP000008793"/>
    </source>
</evidence>
<dbReference type="STRING" id="634500.EbC_17300"/>
<gene>
    <name evidence="3" type="ordered locus">EbC_17300</name>
</gene>
<name>D8MR04_ERWBE</name>
<feature type="domain" description="AB hydrolase-1" evidence="2">
    <location>
        <begin position="60"/>
        <end position="202"/>
    </location>
</feature>
<dbReference type="RefSeq" id="WP_013201754.1">
    <property type="nucleotide sequence ID" value="NC_014306.1"/>
</dbReference>
<dbReference type="AlphaFoldDB" id="D8MR04"/>
<dbReference type="eggNOG" id="COG2021">
    <property type="taxonomic scope" value="Bacteria"/>
</dbReference>
<dbReference type="GeneID" id="90511756"/>
<dbReference type="PANTHER" id="PTHR32268:SF15">
    <property type="entry name" value="HOMOSERINE ACETYLTRANSFERASE FAMILY PROTEIN (AFU_ORTHOLOGUE AFUA_1G15350)"/>
    <property type="match status" value="1"/>
</dbReference>
<dbReference type="NCBIfam" id="NF005757">
    <property type="entry name" value="PRK07581.1"/>
    <property type="match status" value="1"/>
</dbReference>
<accession>D8MR04</accession>
<keyword evidence="3" id="KW-0808">Transferase</keyword>
<dbReference type="Gene3D" id="3.40.50.1820">
    <property type="entry name" value="alpha/beta hydrolase"/>
    <property type="match status" value="1"/>
</dbReference>
<proteinExistence type="predicted"/>
<feature type="active site" evidence="1">
    <location>
        <position position="281"/>
    </location>
</feature>
<dbReference type="EC" id="2.3.1.31" evidence="3"/>
<dbReference type="Proteomes" id="UP000008793">
    <property type="component" value="Chromosome"/>
</dbReference>
<dbReference type="EMBL" id="FP236843">
    <property type="protein sequence ID" value="CAX59261.1"/>
    <property type="molecule type" value="Genomic_DNA"/>
</dbReference>
<keyword evidence="3" id="KW-0012">Acyltransferase</keyword>
<sequence>MSERRFHPLGNLPLQQGGVLNDAMIGWRAFGELNAARDNAVVLFSYYTGSDESYLPLIGTGKALDPARWYIVLINMFGNGISTSPGNSQTQPGSQFPPVTLIDNITAQYDLLINTLGITQIALASGWSMGAMQAWHWAAAWPARVRNLLVVCGTARCWPLNHLFLDGVKAALQADESWQGGNYRSPPLKGLAAFGRVYAGWAYSAQFFREHLYQQLGFASQQALLQYWESDHQNWDANDLLAMLYSWQQADIGQLPGYQGDFSAALQAVTARTIVMPCDTDSYFTLEESRLECGQVGGEFRPIHSPFGHCAGAPGRVAEASMQIDQAMRDLLG</sequence>